<feature type="signal peptide" evidence="2">
    <location>
        <begin position="1"/>
        <end position="17"/>
    </location>
</feature>
<evidence type="ECO:0000313" key="3">
    <source>
        <dbReference type="EMBL" id="VDI42419.1"/>
    </source>
</evidence>
<feature type="region of interest" description="Disordered" evidence="1">
    <location>
        <begin position="287"/>
        <end position="307"/>
    </location>
</feature>
<dbReference type="EMBL" id="UYJE01006022">
    <property type="protein sequence ID" value="VDI42419.1"/>
    <property type="molecule type" value="Genomic_DNA"/>
</dbReference>
<sequence>MFLVSLIIYTLFQVGIGQILPGTVPSLPNPTLEGCQKEAENSNMTSNYTSIYAKVIDKWCGTYDEVLPCLDLSLPYTRLANVNDWYLSMMFDVDIAHNISDDMCSKYKDYADDMECIDRSRRASSFCTQYNTKHLSTVILQLYYTNSTENPYADVNACLYANHTATCMTRHMKYCSRPIRKIINQYYRLLNGKCKDILYENKQEHINKTATAATTVRKQSFAEKVNKILQMKEEAKIKPGNFKETMTNLFRQIDPEIGSENATIARETGGNATSDAITLNQNAGNQTMELSSNSTMPEAVIPKKKKPKVTKKEKIKAEIKRLLQFVLSNA</sequence>
<dbReference type="OrthoDB" id="6155517at2759"/>
<evidence type="ECO:0008006" key="5">
    <source>
        <dbReference type="Google" id="ProtNLM"/>
    </source>
</evidence>
<reference evidence="3" key="1">
    <citation type="submission" date="2018-11" db="EMBL/GenBank/DDBJ databases">
        <authorList>
            <person name="Alioto T."/>
            <person name="Alioto T."/>
        </authorList>
    </citation>
    <scope>NUCLEOTIDE SEQUENCE</scope>
</reference>
<feature type="compositionally biased region" description="Polar residues" evidence="1">
    <location>
        <begin position="287"/>
        <end position="296"/>
    </location>
</feature>
<evidence type="ECO:0000313" key="4">
    <source>
        <dbReference type="Proteomes" id="UP000596742"/>
    </source>
</evidence>
<protein>
    <recommendedName>
        <fullName evidence="5">DUF19 domain-containing protein</fullName>
    </recommendedName>
</protein>
<proteinExistence type="predicted"/>
<gene>
    <name evidence="3" type="ORF">MGAL_10B064469</name>
</gene>
<feature type="chain" id="PRO_5032955978" description="DUF19 domain-containing protein" evidence="2">
    <location>
        <begin position="18"/>
        <end position="330"/>
    </location>
</feature>
<evidence type="ECO:0000256" key="2">
    <source>
        <dbReference type="SAM" id="SignalP"/>
    </source>
</evidence>
<accession>A0A8B6F2R6</accession>
<name>A0A8B6F2R6_MYTGA</name>
<dbReference type="Proteomes" id="UP000596742">
    <property type="component" value="Unassembled WGS sequence"/>
</dbReference>
<evidence type="ECO:0000256" key="1">
    <source>
        <dbReference type="SAM" id="MobiDB-lite"/>
    </source>
</evidence>
<dbReference type="AlphaFoldDB" id="A0A8B6F2R6"/>
<keyword evidence="2" id="KW-0732">Signal</keyword>
<comment type="caution">
    <text evidence="3">The sequence shown here is derived from an EMBL/GenBank/DDBJ whole genome shotgun (WGS) entry which is preliminary data.</text>
</comment>
<keyword evidence="4" id="KW-1185">Reference proteome</keyword>
<organism evidence="3 4">
    <name type="scientific">Mytilus galloprovincialis</name>
    <name type="common">Mediterranean mussel</name>
    <dbReference type="NCBI Taxonomy" id="29158"/>
    <lineage>
        <taxon>Eukaryota</taxon>
        <taxon>Metazoa</taxon>
        <taxon>Spiralia</taxon>
        <taxon>Lophotrochozoa</taxon>
        <taxon>Mollusca</taxon>
        <taxon>Bivalvia</taxon>
        <taxon>Autobranchia</taxon>
        <taxon>Pteriomorphia</taxon>
        <taxon>Mytilida</taxon>
        <taxon>Mytiloidea</taxon>
        <taxon>Mytilidae</taxon>
        <taxon>Mytilinae</taxon>
        <taxon>Mytilus</taxon>
    </lineage>
</organism>